<dbReference type="EMBL" id="CAEZYF010000005">
    <property type="protein sequence ID" value="CAB4718146.1"/>
    <property type="molecule type" value="Genomic_DNA"/>
</dbReference>
<dbReference type="EMBL" id="CAFBMT010000007">
    <property type="protein sequence ID" value="CAB4931458.1"/>
    <property type="molecule type" value="Genomic_DNA"/>
</dbReference>
<evidence type="ECO:0000259" key="2">
    <source>
        <dbReference type="Pfam" id="PF22082"/>
    </source>
</evidence>
<dbReference type="EMBL" id="CAFBIY010000018">
    <property type="protein sequence ID" value="CAB4847578.1"/>
    <property type="molecule type" value="Genomic_DNA"/>
</dbReference>
<evidence type="ECO:0000256" key="1">
    <source>
        <dbReference type="ARBA" id="ARBA00022679"/>
    </source>
</evidence>
<evidence type="ECO:0000313" key="4">
    <source>
        <dbReference type="EMBL" id="CAB4718146.1"/>
    </source>
</evidence>
<dbReference type="EMBL" id="CAFBOL010000128">
    <property type="protein sequence ID" value="CAB5014970.1"/>
    <property type="molecule type" value="Genomic_DNA"/>
</dbReference>
<dbReference type="EMBL" id="CAESGF010000007">
    <property type="protein sequence ID" value="CAB4363733.1"/>
    <property type="molecule type" value="Genomic_DNA"/>
</dbReference>
<evidence type="ECO:0000313" key="3">
    <source>
        <dbReference type="EMBL" id="CAB4363733.1"/>
    </source>
</evidence>
<protein>
    <submittedName>
        <fullName evidence="5">Unannotated protein</fullName>
    </submittedName>
</protein>
<dbReference type="PANTHER" id="PTHR11807">
    <property type="entry name" value="ATPASES OF THE PP SUPERFAMILY-RELATED"/>
    <property type="match status" value="1"/>
</dbReference>
<dbReference type="Gene3D" id="3.40.50.620">
    <property type="entry name" value="HUPs"/>
    <property type="match status" value="1"/>
</dbReference>
<dbReference type="InterPro" id="IPR054306">
    <property type="entry name" value="TtuA-like_LIM_N"/>
</dbReference>
<evidence type="ECO:0000313" key="5">
    <source>
        <dbReference type="EMBL" id="CAB4847578.1"/>
    </source>
</evidence>
<name>A0A6J7BTH4_9ZZZZ</name>
<evidence type="ECO:0000313" key="7">
    <source>
        <dbReference type="EMBL" id="CAB5014970.1"/>
    </source>
</evidence>
<feature type="domain" description="2-thiouridine synthetase TtuA-like N-terminal LIM" evidence="2">
    <location>
        <begin position="7"/>
        <end position="32"/>
    </location>
</feature>
<dbReference type="Pfam" id="PF22082">
    <property type="entry name" value="TtuA_LIM_N"/>
    <property type="match status" value="1"/>
</dbReference>
<dbReference type="SUPFAM" id="SSF52402">
    <property type="entry name" value="Adenine nucleotide alpha hydrolases-like"/>
    <property type="match status" value="1"/>
</dbReference>
<dbReference type="GO" id="GO:0000049">
    <property type="term" value="F:tRNA binding"/>
    <property type="evidence" value="ECO:0007669"/>
    <property type="project" value="TreeGrafter"/>
</dbReference>
<dbReference type="GO" id="GO:0002144">
    <property type="term" value="C:cytosolic tRNA wobble base thiouridylase complex"/>
    <property type="evidence" value="ECO:0007669"/>
    <property type="project" value="TreeGrafter"/>
</dbReference>
<organism evidence="5">
    <name type="scientific">freshwater metagenome</name>
    <dbReference type="NCBI Taxonomy" id="449393"/>
    <lineage>
        <taxon>unclassified sequences</taxon>
        <taxon>metagenomes</taxon>
        <taxon>ecological metagenomes</taxon>
    </lineage>
</organism>
<sequence length="321" mass="35055">MVAVGSKCRTCKAPAIIDLPRHNAHFCAEHFLELCRRQVVKAIEKFDMLSKDDRVLVAVSGGKDSLAVWDMLIELGYQADGLYLGLGIGDYSDTSAVYARNFAAERGLHLIEVSLRADYGYDVPTASRATKRVPCSACGISKRHLFDSEALKGGYTVLVTGHNLDDEAAVLFGNTLRWDVEYLARQAPVLPARNGFPKKVKPLVRLTEREMAAWCIVRGIDYLVEECPMAVGNKHLAYKAALNEIERQSPGSKAAFYLNFLDNMAPLLTGITAAATDSLQECTSCGAPTTGDMCAFCRLAEKASAHEPVPVELVIGKGRKR</sequence>
<gene>
    <name evidence="4" type="ORF">UFOPK2656_01119</name>
    <name evidence="5" type="ORF">UFOPK3267_00504</name>
    <name evidence="6" type="ORF">UFOPK3651_01505</name>
    <name evidence="7" type="ORF">UFOPK3931_03017</name>
    <name evidence="3" type="ORF">UFOPK4189_01508</name>
</gene>
<evidence type="ECO:0000313" key="6">
    <source>
        <dbReference type="EMBL" id="CAB4931458.1"/>
    </source>
</evidence>
<reference evidence="5" key="1">
    <citation type="submission" date="2020-05" db="EMBL/GenBank/DDBJ databases">
        <authorList>
            <person name="Chiriac C."/>
            <person name="Salcher M."/>
            <person name="Ghai R."/>
            <person name="Kavagutti S V."/>
        </authorList>
    </citation>
    <scope>NUCLEOTIDE SEQUENCE</scope>
</reference>
<proteinExistence type="predicted"/>
<keyword evidence="1" id="KW-0808">Transferase</keyword>
<dbReference type="AlphaFoldDB" id="A0A6J7BTH4"/>
<dbReference type="PIRSF" id="PIRSF004976">
    <property type="entry name" value="ATPase_YdaO"/>
    <property type="match status" value="1"/>
</dbReference>
<dbReference type="PANTHER" id="PTHR11807:SF27">
    <property type="entry name" value="TRNA-5-METHYLURIDINE(54) 2-SULFURTRANSFERASE"/>
    <property type="match status" value="1"/>
</dbReference>
<accession>A0A6J7BTH4</accession>
<dbReference type="InterPro" id="IPR035107">
    <property type="entry name" value="tRNA_thiolation_TtcA_Ctu1"/>
</dbReference>
<dbReference type="InterPro" id="IPR014729">
    <property type="entry name" value="Rossmann-like_a/b/a_fold"/>
</dbReference>
<dbReference type="GO" id="GO:0002143">
    <property type="term" value="P:tRNA wobble position uridine thiolation"/>
    <property type="evidence" value="ECO:0007669"/>
    <property type="project" value="TreeGrafter"/>
</dbReference>
<dbReference type="GO" id="GO:0016740">
    <property type="term" value="F:transferase activity"/>
    <property type="evidence" value="ECO:0007669"/>
    <property type="project" value="UniProtKB-KW"/>
</dbReference>